<keyword evidence="2 9" id="KW-0479">Metal-binding</keyword>
<dbReference type="Gene3D" id="2.120.10.30">
    <property type="entry name" value="TolB, C-terminal domain"/>
    <property type="match status" value="1"/>
</dbReference>
<keyword evidence="4" id="KW-0677">Repeat</keyword>
<evidence type="ECO:0000256" key="13">
    <source>
        <dbReference type="SAM" id="Phobius"/>
    </source>
</evidence>
<dbReference type="Pfam" id="PF01436">
    <property type="entry name" value="NHL"/>
    <property type="match status" value="1"/>
</dbReference>
<evidence type="ECO:0000256" key="14">
    <source>
        <dbReference type="SAM" id="SignalP"/>
    </source>
</evidence>
<feature type="binding site" evidence="9">
    <location>
        <position position="93"/>
    </location>
    <ligand>
        <name>Ca(2+)</name>
        <dbReference type="ChEBI" id="CHEBI:29108"/>
        <note>structural</note>
    </ligand>
</feature>
<dbReference type="GO" id="GO:0004598">
    <property type="term" value="F:peptidylamidoglycolate lyase activity"/>
    <property type="evidence" value="ECO:0007669"/>
    <property type="project" value="UniProtKB-EC"/>
</dbReference>
<evidence type="ECO:0000256" key="7">
    <source>
        <dbReference type="ARBA" id="ARBA00023239"/>
    </source>
</evidence>
<feature type="binding site" evidence="9">
    <location>
        <position position="156"/>
    </location>
    <ligand>
        <name>Zn(2+)</name>
        <dbReference type="ChEBI" id="CHEBI:29105"/>
        <note>catalytic</note>
    </ligand>
</feature>
<dbReference type="SUPFAM" id="SSF63829">
    <property type="entry name" value="Calcium-dependent phosphotriesterase"/>
    <property type="match status" value="1"/>
</dbReference>
<dbReference type="PANTHER" id="PTHR10680">
    <property type="entry name" value="PEPTIDYL-GLYCINE ALPHA-AMIDATING MONOOXYGENASE"/>
    <property type="match status" value="1"/>
</dbReference>
<keyword evidence="5 10" id="KW-1015">Disulfide bond</keyword>
<dbReference type="AlphaFoldDB" id="A0A0N1IT91"/>
<name>A0A0N1IT91_9HYME</name>
<keyword evidence="13" id="KW-0472">Membrane</keyword>
<dbReference type="PANTHER" id="PTHR10680:SF36">
    <property type="entry name" value="PEPTIDYL-ALPHA-HYDROXYGLYCINE ALPHA-AMIDATING LYASE 1"/>
    <property type="match status" value="1"/>
</dbReference>
<keyword evidence="6" id="KW-0325">Glycoprotein</keyword>
<feature type="region of interest" description="Disordered" evidence="12">
    <location>
        <begin position="404"/>
        <end position="425"/>
    </location>
</feature>
<feature type="binding site" evidence="8">
    <location>
        <position position="106"/>
    </location>
    <ligand>
        <name>a protein</name>
        <dbReference type="ChEBI" id="CHEBI:16541"/>
    </ligand>
    <ligandPart>
        <name>C-terminal Xaa-(2S)-2-hydroxyglycine residue</name>
        <dbReference type="ChEBI" id="CHEBI:142768"/>
    </ligandPart>
</feature>
<evidence type="ECO:0000256" key="12">
    <source>
        <dbReference type="SAM" id="MobiDB-lite"/>
    </source>
</evidence>
<feature type="region of interest" description="Disordered" evidence="12">
    <location>
        <begin position="499"/>
        <end position="533"/>
    </location>
</feature>
<evidence type="ECO:0000256" key="4">
    <source>
        <dbReference type="ARBA" id="ARBA00022737"/>
    </source>
</evidence>
<evidence type="ECO:0000256" key="2">
    <source>
        <dbReference type="ARBA" id="ARBA00022723"/>
    </source>
</evidence>
<dbReference type="GO" id="GO:0005576">
    <property type="term" value="C:extracellular region"/>
    <property type="evidence" value="ECO:0007669"/>
    <property type="project" value="TreeGrafter"/>
</dbReference>
<sequence>MHLQHDIACCISFLFILNLAKADFQNYLNPQHRTNHLSDNKFSFSEYLESSDNDERDRTSISQWDQIYQNIPKNIIWESQWANNIKFGQVSAVSIDPNGNIGIFHRGTRVWGSTTFDNENTFDKEKGPIQENTVILLDKFGKKLLEWGAKKFYLPHGLTIDTHGNYWITDVALHQVFKFDNKDITRLRKGEYNQETMFSDLKPSLVLGEAFIPGNDDKRFCKPTAVAVEGNGDFFVSDGYCNSRIIKFNAKGERILKWGRTTYAYAERDPVPNAFNVPHALALASELNLLFVADRQNGRVVSFFATNGTFYKEYKDFKRIGPLIYSVAYAKGRLYLINNPSSYNIHVQGFVLDVNSGNILFSFRPGRDMDSPHDIAVSEDVVELNKKTVYKFLQNINTSVQTGNSVVRTNPHHEPAPLTDSDMNNPTGGTTTATLVLSLVTAAVIFIALCVAIAAVLARCQKRGCLLIMRKRMHWEAERRENFKLPNLLENRRGKSFKIVEKRPNPRDFSKLNTEPETSEDEYPENSFAKVIS</sequence>
<evidence type="ECO:0000256" key="3">
    <source>
        <dbReference type="ARBA" id="ARBA00022729"/>
    </source>
</evidence>
<dbReference type="InterPro" id="IPR001258">
    <property type="entry name" value="NHL_repeat"/>
</dbReference>
<evidence type="ECO:0000256" key="5">
    <source>
        <dbReference type="ARBA" id="ARBA00023157"/>
    </source>
</evidence>
<proteinExistence type="predicted"/>
<feature type="binding site" evidence="8">
    <location>
        <position position="240"/>
    </location>
    <ligand>
        <name>a protein</name>
        <dbReference type="ChEBI" id="CHEBI:16541"/>
    </ligand>
    <ligandPart>
        <name>C-terminal Xaa-(2S)-2-hydroxyglycine residue</name>
        <dbReference type="ChEBI" id="CHEBI:142768"/>
    </ligandPart>
</feature>
<organism evidence="15 16">
    <name type="scientific">Melipona quadrifasciata</name>
    <dbReference type="NCBI Taxonomy" id="166423"/>
    <lineage>
        <taxon>Eukaryota</taxon>
        <taxon>Metazoa</taxon>
        <taxon>Ecdysozoa</taxon>
        <taxon>Arthropoda</taxon>
        <taxon>Hexapoda</taxon>
        <taxon>Insecta</taxon>
        <taxon>Pterygota</taxon>
        <taxon>Neoptera</taxon>
        <taxon>Endopterygota</taxon>
        <taxon>Hymenoptera</taxon>
        <taxon>Apocrita</taxon>
        <taxon>Aculeata</taxon>
        <taxon>Apoidea</taxon>
        <taxon>Anthophila</taxon>
        <taxon>Apidae</taxon>
        <taxon>Melipona</taxon>
    </lineage>
</organism>
<comment type="cofactor">
    <cofactor evidence="9">
        <name>Zn(2+)</name>
        <dbReference type="ChEBI" id="CHEBI:29105"/>
    </cofactor>
    <text evidence="9">Binds one Zn(2+) ion per subunit.</text>
</comment>
<keyword evidence="7 15" id="KW-0456">Lyase</keyword>
<feature type="disulfide bond" evidence="10">
    <location>
        <begin position="221"/>
        <end position="241"/>
    </location>
</feature>
<feature type="transmembrane region" description="Helical" evidence="13">
    <location>
        <begin position="435"/>
        <end position="460"/>
    </location>
</feature>
<dbReference type="InterPro" id="IPR011042">
    <property type="entry name" value="6-blade_b-propeller_TolB-like"/>
</dbReference>
<dbReference type="GO" id="GO:0046872">
    <property type="term" value="F:metal ion binding"/>
    <property type="evidence" value="ECO:0007669"/>
    <property type="project" value="UniProtKB-KW"/>
</dbReference>
<dbReference type="Proteomes" id="UP000053105">
    <property type="component" value="Unassembled WGS sequence"/>
</dbReference>
<dbReference type="STRING" id="166423.A0A0N1IT91"/>
<keyword evidence="9" id="KW-0862">Zinc</keyword>
<dbReference type="PROSITE" id="PS51125">
    <property type="entry name" value="NHL"/>
    <property type="match status" value="2"/>
</dbReference>
<evidence type="ECO:0000256" key="1">
    <source>
        <dbReference type="ARBA" id="ARBA00012343"/>
    </source>
</evidence>
<keyword evidence="13" id="KW-1133">Transmembrane helix</keyword>
<feature type="binding site" evidence="9">
    <location>
        <position position="158"/>
    </location>
    <ligand>
        <name>Ca(2+)</name>
        <dbReference type="ChEBI" id="CHEBI:29108"/>
        <note>structural</note>
    </ligand>
</feature>
<dbReference type="EC" id="4.3.2.5" evidence="1"/>
<dbReference type="GO" id="GO:0006518">
    <property type="term" value="P:peptide metabolic process"/>
    <property type="evidence" value="ECO:0007669"/>
    <property type="project" value="InterPro"/>
</dbReference>
<dbReference type="EMBL" id="KQ435851">
    <property type="protein sequence ID" value="KOX70752.1"/>
    <property type="molecule type" value="Genomic_DNA"/>
</dbReference>
<feature type="binding site" evidence="9">
    <location>
        <position position="373"/>
    </location>
    <ligand>
        <name>Zn(2+)</name>
        <dbReference type="ChEBI" id="CHEBI:29105"/>
        <note>catalytic</note>
    </ligand>
</feature>
<feature type="binding site" evidence="8">
    <location>
        <position position="295"/>
    </location>
    <ligand>
        <name>a protein</name>
        <dbReference type="ChEBI" id="CHEBI:16541"/>
    </ligand>
    <ligandPart>
        <name>C-terminal Xaa-(2S)-2-hydroxyglycine residue</name>
        <dbReference type="ChEBI" id="CHEBI:142768"/>
    </ligandPart>
</feature>
<reference evidence="15 16" key="1">
    <citation type="submission" date="2015-07" db="EMBL/GenBank/DDBJ databases">
        <title>The genome of Melipona quadrifasciata.</title>
        <authorList>
            <person name="Pan H."/>
            <person name="Kapheim K."/>
        </authorList>
    </citation>
    <scope>NUCLEOTIDE SEQUENCE [LARGE SCALE GENOMIC DNA]</scope>
    <source>
        <strain evidence="15">0111107301</strain>
        <tissue evidence="15">Whole body</tissue>
    </source>
</reference>
<feature type="binding site" evidence="9">
    <location>
        <position position="279"/>
    </location>
    <ligand>
        <name>Zn(2+)</name>
        <dbReference type="ChEBI" id="CHEBI:29105"/>
        <note>catalytic</note>
    </ligand>
</feature>
<keyword evidence="13" id="KW-0812">Transmembrane</keyword>
<feature type="repeat" description="NHL" evidence="11">
    <location>
        <begin position="141"/>
        <end position="182"/>
    </location>
</feature>
<dbReference type="GO" id="GO:0016020">
    <property type="term" value="C:membrane"/>
    <property type="evidence" value="ECO:0007669"/>
    <property type="project" value="InterPro"/>
</dbReference>
<feature type="binding site" evidence="9">
    <location>
        <position position="374"/>
    </location>
    <ligand>
        <name>Ca(2+)</name>
        <dbReference type="ChEBI" id="CHEBI:29108"/>
        <note>structural</note>
    </ligand>
</feature>
<feature type="signal peptide" evidence="14">
    <location>
        <begin position="1"/>
        <end position="22"/>
    </location>
</feature>
<feature type="chain" id="PRO_5005874196" description="peptidylamidoglycolate lyase" evidence="14">
    <location>
        <begin position="23"/>
        <end position="533"/>
    </location>
</feature>
<keyword evidence="16" id="KW-1185">Reference proteome</keyword>
<feature type="repeat" description="NHL" evidence="11">
    <location>
        <begin position="214"/>
        <end position="251"/>
    </location>
</feature>
<evidence type="ECO:0000256" key="10">
    <source>
        <dbReference type="PIRSR" id="PIRSR600720-3"/>
    </source>
</evidence>
<keyword evidence="3 14" id="KW-0732">Signal</keyword>
<keyword evidence="9" id="KW-0106">Calcium</keyword>
<protein>
    <recommendedName>
        <fullName evidence="1">peptidylamidoglycolate lyase</fullName>
        <ecNumber evidence="1">4.3.2.5</ecNumber>
    </recommendedName>
</protein>
<evidence type="ECO:0000313" key="16">
    <source>
        <dbReference type="Proteomes" id="UP000053105"/>
    </source>
</evidence>
<accession>A0A0N1IT91</accession>
<dbReference type="OrthoDB" id="10018185at2759"/>
<feature type="compositionally biased region" description="Basic and acidic residues" evidence="12">
    <location>
        <begin position="499"/>
        <end position="510"/>
    </location>
</feature>
<evidence type="ECO:0000256" key="6">
    <source>
        <dbReference type="ARBA" id="ARBA00023180"/>
    </source>
</evidence>
<gene>
    <name evidence="15" type="ORF">WN51_02176</name>
</gene>
<dbReference type="InterPro" id="IPR000720">
    <property type="entry name" value="PHM/PAL"/>
</dbReference>
<dbReference type="CDD" id="cd14958">
    <property type="entry name" value="NHL_PAL_like"/>
    <property type="match status" value="1"/>
</dbReference>
<dbReference type="PRINTS" id="PR00790">
    <property type="entry name" value="PAMONOXGNASE"/>
</dbReference>
<evidence type="ECO:0000256" key="8">
    <source>
        <dbReference type="PIRSR" id="PIRSR600720-1"/>
    </source>
</evidence>
<evidence type="ECO:0000256" key="9">
    <source>
        <dbReference type="PIRSR" id="PIRSR600720-2"/>
    </source>
</evidence>
<evidence type="ECO:0000256" key="11">
    <source>
        <dbReference type="PROSITE-ProRule" id="PRU00504"/>
    </source>
</evidence>
<evidence type="ECO:0000313" key="15">
    <source>
        <dbReference type="EMBL" id="KOX70752.1"/>
    </source>
</evidence>